<reference evidence="2 3" key="1">
    <citation type="submission" date="2019-08" db="EMBL/GenBank/DDBJ databases">
        <title>Draft genome sequences of two oriental melons (Cucumis melo L. var makuwa).</title>
        <authorList>
            <person name="Kwon S.-Y."/>
        </authorList>
    </citation>
    <scope>NUCLEOTIDE SEQUENCE [LARGE SCALE GENOMIC DNA]</scope>
    <source>
        <strain evidence="3">cv. Chang Bougi</strain>
        <tissue evidence="2">Leaf</tissue>
    </source>
</reference>
<gene>
    <name evidence="2" type="ORF">E5676_scaffold98G003200</name>
</gene>
<comment type="caution">
    <text evidence="2">The sequence shown here is derived from an EMBL/GenBank/DDBJ whole genome shotgun (WGS) entry which is preliminary data.</text>
</comment>
<name>A0A5D3C1J0_CUCMM</name>
<dbReference type="Proteomes" id="UP000321947">
    <property type="component" value="Unassembled WGS sequence"/>
</dbReference>
<dbReference type="InterPro" id="IPR000477">
    <property type="entry name" value="RT_dom"/>
</dbReference>
<feature type="domain" description="Reverse transcriptase" evidence="1">
    <location>
        <begin position="13"/>
        <end position="97"/>
    </location>
</feature>
<protein>
    <submittedName>
        <fullName evidence="2">LINE-1 retrotransposable element ORF2 protein</fullName>
    </submittedName>
</protein>
<dbReference type="AlphaFoldDB" id="A0A5D3C1J0"/>
<evidence type="ECO:0000313" key="3">
    <source>
        <dbReference type="Proteomes" id="UP000321947"/>
    </source>
</evidence>
<organism evidence="2 3">
    <name type="scientific">Cucumis melo var. makuwa</name>
    <name type="common">Oriental melon</name>
    <dbReference type="NCBI Taxonomy" id="1194695"/>
    <lineage>
        <taxon>Eukaryota</taxon>
        <taxon>Viridiplantae</taxon>
        <taxon>Streptophyta</taxon>
        <taxon>Embryophyta</taxon>
        <taxon>Tracheophyta</taxon>
        <taxon>Spermatophyta</taxon>
        <taxon>Magnoliopsida</taxon>
        <taxon>eudicotyledons</taxon>
        <taxon>Gunneridae</taxon>
        <taxon>Pentapetalae</taxon>
        <taxon>rosids</taxon>
        <taxon>fabids</taxon>
        <taxon>Cucurbitales</taxon>
        <taxon>Cucurbitaceae</taxon>
        <taxon>Benincaseae</taxon>
        <taxon>Cucumis</taxon>
    </lineage>
</organism>
<dbReference type="Pfam" id="PF00078">
    <property type="entry name" value="RVT_1"/>
    <property type="match status" value="1"/>
</dbReference>
<sequence length="231" mass="26755">MNNTYITLIAKREDYTKPKDFRPISLTTSIYKIIAKTLANRLRLTLPDTISKNQLAFVKNRQITDAILMANEAIDFWKVKKTKGYILKLDIEKVFDKNQGDRSGLGHFLSKSSSPYLGVPLEGNPSSKPFCSNIEDKIQKKLNNWRLFTLALDKDITVKEAWDTNDRSWLIKFRRPMNEREINLWTKIIKQLPTLKENRGSNKPTWTPKNNKLFSITSAKKVISPNKVKLQ</sequence>
<dbReference type="PANTHER" id="PTHR19446">
    <property type="entry name" value="REVERSE TRANSCRIPTASES"/>
    <property type="match status" value="1"/>
</dbReference>
<dbReference type="EMBL" id="SSTD01013776">
    <property type="protein sequence ID" value="TYK05811.1"/>
    <property type="molecule type" value="Genomic_DNA"/>
</dbReference>
<evidence type="ECO:0000313" key="2">
    <source>
        <dbReference type="EMBL" id="TYK05811.1"/>
    </source>
</evidence>
<proteinExistence type="predicted"/>
<accession>A0A5D3C1J0</accession>
<evidence type="ECO:0000259" key="1">
    <source>
        <dbReference type="Pfam" id="PF00078"/>
    </source>
</evidence>